<dbReference type="AlphaFoldDB" id="A0A6J1RXR9"/>
<dbReference type="PROSITE" id="PS50904">
    <property type="entry name" value="PRELI_MSF1"/>
    <property type="match status" value="1"/>
</dbReference>
<organism evidence="5 6">
    <name type="scientific">Frankliniella occidentalis</name>
    <name type="common">Western flower thrips</name>
    <name type="synonym">Euthrips occidentalis</name>
    <dbReference type="NCBI Taxonomy" id="133901"/>
    <lineage>
        <taxon>Eukaryota</taxon>
        <taxon>Metazoa</taxon>
        <taxon>Ecdysozoa</taxon>
        <taxon>Arthropoda</taxon>
        <taxon>Hexapoda</taxon>
        <taxon>Insecta</taxon>
        <taxon>Pterygota</taxon>
        <taxon>Neoptera</taxon>
        <taxon>Paraneoptera</taxon>
        <taxon>Thysanoptera</taxon>
        <taxon>Terebrantia</taxon>
        <taxon>Thripoidea</taxon>
        <taxon>Thripidae</taxon>
        <taxon>Frankliniella</taxon>
    </lineage>
</organism>
<feature type="region of interest" description="Disordered" evidence="1">
    <location>
        <begin position="180"/>
        <end position="207"/>
    </location>
</feature>
<feature type="domain" description="PRELI/MSF1" evidence="4">
    <location>
        <begin position="3"/>
        <end position="175"/>
    </location>
</feature>
<dbReference type="Pfam" id="PF03765">
    <property type="entry name" value="CRAL_TRIO_N"/>
    <property type="match status" value="1"/>
</dbReference>
<dbReference type="PROSITE" id="PS50191">
    <property type="entry name" value="CRAL_TRIO"/>
    <property type="match status" value="1"/>
</dbReference>
<dbReference type="PROSITE" id="PS50866">
    <property type="entry name" value="GOLD"/>
    <property type="match status" value="1"/>
</dbReference>
<dbReference type="RefSeq" id="XP_026271366.1">
    <property type="nucleotide sequence ID" value="XM_026415581.2"/>
</dbReference>
<keyword evidence="5" id="KW-1185">Reference proteome</keyword>
<proteinExistence type="predicted"/>
<dbReference type="CTD" id="33899"/>
<dbReference type="SMART" id="SM00516">
    <property type="entry name" value="SEC14"/>
    <property type="match status" value="1"/>
</dbReference>
<dbReference type="InterPro" id="IPR036865">
    <property type="entry name" value="CRAL-TRIO_dom_sf"/>
</dbReference>
<dbReference type="GO" id="GO:0005737">
    <property type="term" value="C:cytoplasm"/>
    <property type="evidence" value="ECO:0007669"/>
    <property type="project" value="TreeGrafter"/>
</dbReference>
<dbReference type="InterPro" id="IPR011074">
    <property type="entry name" value="CRAL/TRIO_N_dom"/>
</dbReference>
<evidence type="ECO:0000313" key="6">
    <source>
        <dbReference type="RefSeq" id="XP_026271366.1"/>
    </source>
</evidence>
<dbReference type="InterPro" id="IPR036598">
    <property type="entry name" value="GOLD_dom_sf"/>
</dbReference>
<dbReference type="PANTHER" id="PTHR23324:SF66">
    <property type="entry name" value="PROTEIN REAL-TIME"/>
    <property type="match status" value="1"/>
</dbReference>
<dbReference type="Pfam" id="PF04707">
    <property type="entry name" value="PRELI"/>
    <property type="match status" value="1"/>
</dbReference>
<dbReference type="InterPro" id="IPR001251">
    <property type="entry name" value="CRAL-TRIO_dom"/>
</dbReference>
<protein>
    <submittedName>
        <fullName evidence="6">Protein real-time</fullName>
    </submittedName>
</protein>
<sequence length="693" mass="79018">MVQKYQSPVRVYKYPFELVMAAYEMRFPTCPQIPVFVGCEVVKDEESADGSIRKTERRCKLIVEAPYILKKIIGVDYVYFIQKNTLDRRKRSLTIEACNESFANRVEILETCRYFVHPENSDWTCFDQEANLDIKSFFGFESTMERLGMKQYSANIAKGKEIIEFFISKMEEEGVTSIPRWKPSNAIGDTEQNVSKDDADRSTEGTSKLDVNQCGDKSKDCAFQLDSDYIRRYLGELSVMEESRLVQLRKWVADLQKGKMPNDATLLRFLRARDFNVEKAREMLSQSLMWRKKHGVDKILAEYQTLTVIQDYFPGCWHHSDKDGRPLFLLRLGQMDVKGLLKSVGEDGLLKLTLHVCEEGLQRTEDATRTGGKPISTWCLLVDLEGLNMRHLWRPGIRALLRIIEIVEANYPETLGRVLIVRAPRVFPIMWTLVSTFIDDNTKGKFLLFGGNDYQEEGGLVDYIPEEYVPEFLGGPCKAMICEGGLVPKSMYMTEVELEKEGCPLTEDSIYRSVTLGRGQVHEVQINNDDPGSVITWDFDVMRQDVVFSVLHTKVPLPMKETVHSPTGTLQSFAEHMNPLAVDHEHRSAIDKHWKEGVDFFKMEPSIVCHDGESIQGSHVATQTGTYILQWKFHCIHQLDLLDTITAPKAQVMYFFEQLKSADYRGSMCSLQSGNSALSTMSLKSGASSCPSR</sequence>
<dbReference type="GeneID" id="113201712"/>
<evidence type="ECO:0000259" key="3">
    <source>
        <dbReference type="PROSITE" id="PS50866"/>
    </source>
</evidence>
<accession>A0A6J1RXR9</accession>
<evidence type="ECO:0000259" key="4">
    <source>
        <dbReference type="PROSITE" id="PS50904"/>
    </source>
</evidence>
<dbReference type="Gene3D" id="2.60.120.680">
    <property type="entry name" value="GOLD domain"/>
    <property type="match status" value="1"/>
</dbReference>
<dbReference type="InterPro" id="IPR051064">
    <property type="entry name" value="SEC14/CRAL-TRIO_domain"/>
</dbReference>
<dbReference type="KEGG" id="foc:113201712"/>
<feature type="domain" description="CRAL-TRIO" evidence="2">
    <location>
        <begin position="305"/>
        <end position="481"/>
    </location>
</feature>
<dbReference type="InterPro" id="IPR009038">
    <property type="entry name" value="GOLD_dom"/>
</dbReference>
<dbReference type="InterPro" id="IPR006797">
    <property type="entry name" value="PRELI/MSF1_dom"/>
</dbReference>
<dbReference type="PANTHER" id="PTHR23324">
    <property type="entry name" value="SEC14 RELATED PROTEIN"/>
    <property type="match status" value="1"/>
</dbReference>
<dbReference type="InterPro" id="IPR036273">
    <property type="entry name" value="CRAL/TRIO_N_dom_sf"/>
</dbReference>
<dbReference type="CDD" id="cd00170">
    <property type="entry name" value="SEC14"/>
    <property type="match status" value="1"/>
</dbReference>
<name>A0A6J1RXR9_FRAOC</name>
<evidence type="ECO:0000259" key="2">
    <source>
        <dbReference type="PROSITE" id="PS50191"/>
    </source>
</evidence>
<dbReference type="Gene3D" id="3.40.525.10">
    <property type="entry name" value="CRAL-TRIO lipid binding domain"/>
    <property type="match status" value="1"/>
</dbReference>
<dbReference type="OrthoDB" id="30289at2759"/>
<dbReference type="SUPFAM" id="SSF46938">
    <property type="entry name" value="CRAL/TRIO N-terminal domain"/>
    <property type="match status" value="1"/>
</dbReference>
<dbReference type="SMART" id="SM01100">
    <property type="entry name" value="CRAL_TRIO_N"/>
    <property type="match status" value="1"/>
</dbReference>
<dbReference type="SUPFAM" id="SSF52087">
    <property type="entry name" value="CRAL/TRIO domain"/>
    <property type="match status" value="1"/>
</dbReference>
<evidence type="ECO:0000313" key="5">
    <source>
        <dbReference type="Proteomes" id="UP000504606"/>
    </source>
</evidence>
<feature type="domain" description="GOLD" evidence="3">
    <location>
        <begin position="507"/>
        <end position="658"/>
    </location>
</feature>
<evidence type="ECO:0000256" key="1">
    <source>
        <dbReference type="SAM" id="MobiDB-lite"/>
    </source>
</evidence>
<dbReference type="Proteomes" id="UP000504606">
    <property type="component" value="Unplaced"/>
</dbReference>
<reference evidence="6" key="1">
    <citation type="submission" date="2025-08" db="UniProtKB">
        <authorList>
            <consortium name="RefSeq"/>
        </authorList>
    </citation>
    <scope>IDENTIFICATION</scope>
    <source>
        <tissue evidence="6">Whole organism</tissue>
    </source>
</reference>
<feature type="compositionally biased region" description="Basic and acidic residues" evidence="1">
    <location>
        <begin position="194"/>
        <end position="203"/>
    </location>
</feature>
<dbReference type="Pfam" id="PF00650">
    <property type="entry name" value="CRAL_TRIO"/>
    <property type="match status" value="1"/>
</dbReference>
<gene>
    <name evidence="6" type="primary">LOC113201712</name>
</gene>
<dbReference type="SUPFAM" id="SSF101576">
    <property type="entry name" value="Supernatant protein factor (SPF), C-terminal domain"/>
    <property type="match status" value="1"/>
</dbReference>